<proteinExistence type="inferred from homology"/>
<dbReference type="PANTHER" id="PTHR11644">
    <property type="entry name" value="CYTIDINE DEAMINASE"/>
    <property type="match status" value="1"/>
</dbReference>
<feature type="binding site" evidence="13">
    <location>
        <begin position="40"/>
        <end position="46"/>
    </location>
    <ligand>
        <name>substrate</name>
    </ligand>
</feature>
<keyword evidence="7 15" id="KW-0378">Hydrolase</keyword>
<evidence type="ECO:0000256" key="11">
    <source>
        <dbReference type="ARBA" id="ARBA00049558"/>
    </source>
</evidence>
<dbReference type="EMBL" id="JACHXZ010000004">
    <property type="protein sequence ID" value="MBB3169506.1"/>
    <property type="molecule type" value="Genomic_DNA"/>
</dbReference>
<dbReference type="InterPro" id="IPR016193">
    <property type="entry name" value="Cytidine_deaminase-like"/>
</dbReference>
<dbReference type="PANTHER" id="PTHR11644:SF2">
    <property type="entry name" value="CYTIDINE DEAMINASE"/>
    <property type="match status" value="1"/>
</dbReference>
<organism evidence="17 18">
    <name type="scientific">Simiduia aestuariiviva</name>
    <dbReference type="NCBI Taxonomy" id="1510459"/>
    <lineage>
        <taxon>Bacteria</taxon>
        <taxon>Pseudomonadati</taxon>
        <taxon>Pseudomonadota</taxon>
        <taxon>Gammaproteobacteria</taxon>
        <taxon>Cellvibrionales</taxon>
        <taxon>Cellvibrionaceae</taxon>
        <taxon>Simiduia</taxon>
    </lineage>
</organism>
<comment type="caution">
    <text evidence="17">The sequence shown here is derived from an EMBL/GenBank/DDBJ whole genome shotgun (WGS) entry which is preliminary data.</text>
</comment>
<dbReference type="Pfam" id="PF00383">
    <property type="entry name" value="dCMP_cyt_deam_1"/>
    <property type="match status" value="1"/>
</dbReference>
<dbReference type="Proteomes" id="UP000559987">
    <property type="component" value="Unassembled WGS sequence"/>
</dbReference>
<evidence type="ECO:0000256" key="3">
    <source>
        <dbReference type="ARBA" id="ARBA00006576"/>
    </source>
</evidence>
<dbReference type="GO" id="GO:0008270">
    <property type="term" value="F:zinc ion binding"/>
    <property type="evidence" value="ECO:0007669"/>
    <property type="project" value="UniProtKB-UniRule"/>
</dbReference>
<evidence type="ECO:0000313" key="18">
    <source>
        <dbReference type="Proteomes" id="UP000559987"/>
    </source>
</evidence>
<evidence type="ECO:0000256" key="13">
    <source>
        <dbReference type="PIRSR" id="PIRSR606262-2"/>
    </source>
</evidence>
<dbReference type="PROSITE" id="PS51747">
    <property type="entry name" value="CYT_DCMP_DEAMINASES_2"/>
    <property type="match status" value="1"/>
</dbReference>
<gene>
    <name evidence="17" type="ORF">FHS30_002719</name>
</gene>
<evidence type="ECO:0000256" key="6">
    <source>
        <dbReference type="ARBA" id="ARBA00022723"/>
    </source>
</evidence>
<comment type="similarity">
    <text evidence="3 15">Belongs to the cytidine and deoxycytidylate deaminase family.</text>
</comment>
<evidence type="ECO:0000256" key="8">
    <source>
        <dbReference type="ARBA" id="ARBA00022833"/>
    </source>
</evidence>
<evidence type="ECO:0000256" key="7">
    <source>
        <dbReference type="ARBA" id="ARBA00022801"/>
    </source>
</evidence>
<keyword evidence="18" id="KW-1185">Reference proteome</keyword>
<dbReference type="NCBIfam" id="TIGR01354">
    <property type="entry name" value="cyt_deam_tetra"/>
    <property type="match status" value="1"/>
</dbReference>
<feature type="binding site" evidence="14">
    <location>
        <position position="90"/>
    </location>
    <ligand>
        <name>Zn(2+)</name>
        <dbReference type="ChEBI" id="CHEBI:29105"/>
        <note>catalytic</note>
    </ligand>
</feature>
<feature type="binding site" evidence="14">
    <location>
        <position position="51"/>
    </location>
    <ligand>
        <name>Zn(2+)</name>
        <dbReference type="ChEBI" id="CHEBI:29105"/>
        <note>catalytic</note>
    </ligand>
</feature>
<keyword evidence="8 14" id="KW-0862">Zinc</keyword>
<evidence type="ECO:0000256" key="5">
    <source>
        <dbReference type="ARBA" id="ARBA00018266"/>
    </source>
</evidence>
<dbReference type="FunFam" id="3.40.140.10:FF:000008">
    <property type="entry name" value="Cytidine deaminase"/>
    <property type="match status" value="1"/>
</dbReference>
<dbReference type="CDD" id="cd01283">
    <property type="entry name" value="cytidine_deaminase"/>
    <property type="match status" value="1"/>
</dbReference>
<dbReference type="GO" id="GO:0004126">
    <property type="term" value="F:cytidine deaminase activity"/>
    <property type="evidence" value="ECO:0007669"/>
    <property type="project" value="UniProtKB-UniRule"/>
</dbReference>
<dbReference type="InterPro" id="IPR002125">
    <property type="entry name" value="CMP_dCMP_dom"/>
</dbReference>
<dbReference type="AlphaFoldDB" id="A0A839UU57"/>
<comment type="cofactor">
    <cofactor evidence="1 14 15">
        <name>Zn(2+)</name>
        <dbReference type="ChEBI" id="CHEBI:29105"/>
    </cofactor>
</comment>
<dbReference type="GO" id="GO:0072527">
    <property type="term" value="P:pyrimidine-containing compound metabolic process"/>
    <property type="evidence" value="ECO:0007669"/>
    <property type="project" value="UniProtKB-ARBA"/>
</dbReference>
<comment type="catalytic activity">
    <reaction evidence="10 15">
        <text>2'-deoxycytidine + H2O + H(+) = 2'-deoxyuridine + NH4(+)</text>
        <dbReference type="Rhea" id="RHEA:13433"/>
        <dbReference type="ChEBI" id="CHEBI:15377"/>
        <dbReference type="ChEBI" id="CHEBI:15378"/>
        <dbReference type="ChEBI" id="CHEBI:15698"/>
        <dbReference type="ChEBI" id="CHEBI:16450"/>
        <dbReference type="ChEBI" id="CHEBI:28938"/>
        <dbReference type="EC" id="3.5.4.5"/>
    </reaction>
</comment>
<reference evidence="17 18" key="1">
    <citation type="submission" date="2020-08" db="EMBL/GenBank/DDBJ databases">
        <title>Genomic Encyclopedia of Type Strains, Phase III (KMG-III): the genomes of soil and plant-associated and newly described type strains.</title>
        <authorList>
            <person name="Whitman W."/>
        </authorList>
    </citation>
    <scope>NUCLEOTIDE SEQUENCE [LARGE SCALE GENOMIC DNA]</scope>
    <source>
        <strain evidence="17 18">CECT 8571</strain>
    </source>
</reference>
<evidence type="ECO:0000256" key="10">
    <source>
        <dbReference type="ARBA" id="ARBA00049252"/>
    </source>
</evidence>
<accession>A0A839UU57</accession>
<evidence type="ECO:0000256" key="14">
    <source>
        <dbReference type="PIRSR" id="PIRSR606262-3"/>
    </source>
</evidence>
<evidence type="ECO:0000256" key="12">
    <source>
        <dbReference type="PIRSR" id="PIRSR606262-1"/>
    </source>
</evidence>
<dbReference type="RefSeq" id="WP_183911013.1">
    <property type="nucleotide sequence ID" value="NZ_JACHXZ010000004.1"/>
</dbReference>
<evidence type="ECO:0000256" key="1">
    <source>
        <dbReference type="ARBA" id="ARBA00001947"/>
    </source>
</evidence>
<dbReference type="Gene3D" id="3.40.140.10">
    <property type="entry name" value="Cytidine Deaminase, domain 2"/>
    <property type="match status" value="1"/>
</dbReference>
<dbReference type="SUPFAM" id="SSF53927">
    <property type="entry name" value="Cytidine deaminase-like"/>
    <property type="match status" value="1"/>
</dbReference>
<dbReference type="InterPro" id="IPR050202">
    <property type="entry name" value="Cyt/Deoxycyt_deaminase"/>
</dbReference>
<comment type="function">
    <text evidence="2 15">This enzyme scavenges exogenous and endogenous cytidine and 2'-deoxycytidine for UMP synthesis.</text>
</comment>
<dbReference type="GO" id="GO:0055086">
    <property type="term" value="P:nucleobase-containing small molecule metabolic process"/>
    <property type="evidence" value="ECO:0007669"/>
    <property type="project" value="UniProtKB-ARBA"/>
</dbReference>
<feature type="binding site" evidence="14">
    <location>
        <position position="87"/>
    </location>
    <ligand>
        <name>Zn(2+)</name>
        <dbReference type="ChEBI" id="CHEBI:29105"/>
        <note>catalytic</note>
    </ligand>
</feature>
<dbReference type="InterPro" id="IPR006262">
    <property type="entry name" value="Cyt_deam_tetra"/>
</dbReference>
<dbReference type="EC" id="3.5.4.5" evidence="4 15"/>
<feature type="domain" description="CMP/dCMP-type deaminase" evidence="16">
    <location>
        <begin position="1"/>
        <end position="129"/>
    </location>
</feature>
<evidence type="ECO:0000256" key="9">
    <source>
        <dbReference type="ARBA" id="ARBA00032005"/>
    </source>
</evidence>
<evidence type="ECO:0000313" key="17">
    <source>
        <dbReference type="EMBL" id="MBB3169506.1"/>
    </source>
</evidence>
<keyword evidence="6 14" id="KW-0479">Metal-binding</keyword>
<sequence>MASYFDKLQALQANAHAPYSQFRVAAILVMNDGTEVTGVNVENASYGGTICAERSAFVSAISQTGKTDQFASIHLLAGKGDQFIMPCGMCRQVMSEFVAADFPVFLYNTEGNSRQVTMADLLPYAFSKDDL</sequence>
<comment type="catalytic activity">
    <reaction evidence="11 15">
        <text>cytidine + H2O + H(+) = uridine + NH4(+)</text>
        <dbReference type="Rhea" id="RHEA:16069"/>
        <dbReference type="ChEBI" id="CHEBI:15377"/>
        <dbReference type="ChEBI" id="CHEBI:15378"/>
        <dbReference type="ChEBI" id="CHEBI:16704"/>
        <dbReference type="ChEBI" id="CHEBI:17562"/>
        <dbReference type="ChEBI" id="CHEBI:28938"/>
        <dbReference type="EC" id="3.5.4.5"/>
    </reaction>
</comment>
<protein>
    <recommendedName>
        <fullName evidence="5 15">Cytidine deaminase</fullName>
        <ecNumber evidence="4 15">3.5.4.5</ecNumber>
    </recommendedName>
    <alternativeName>
        <fullName evidence="9 15">Cytidine aminohydrolase</fullName>
    </alternativeName>
</protein>
<evidence type="ECO:0000256" key="15">
    <source>
        <dbReference type="RuleBase" id="RU364006"/>
    </source>
</evidence>
<evidence type="ECO:0000256" key="2">
    <source>
        <dbReference type="ARBA" id="ARBA00003949"/>
    </source>
</evidence>
<dbReference type="GO" id="GO:0005829">
    <property type="term" value="C:cytosol"/>
    <property type="evidence" value="ECO:0007669"/>
    <property type="project" value="TreeGrafter"/>
</dbReference>
<dbReference type="NCBIfam" id="NF004064">
    <property type="entry name" value="PRK05578.1"/>
    <property type="match status" value="1"/>
</dbReference>
<feature type="active site" description="Proton donor" evidence="12">
    <location>
        <position position="53"/>
    </location>
</feature>
<name>A0A839UU57_9GAMM</name>
<evidence type="ECO:0000259" key="16">
    <source>
        <dbReference type="PROSITE" id="PS51747"/>
    </source>
</evidence>
<evidence type="ECO:0000256" key="4">
    <source>
        <dbReference type="ARBA" id="ARBA00012783"/>
    </source>
</evidence>